<sequence>MLKIEIRERTKMEKSFFEHLNPVGDDKMFLKSSVIQQLKSEYDNAALKVDKDIYRFLIIRIKNILIGNPKVLSEIISLFDVMFSLDVFYEVDAVTDKKKDSEIAKKIKSIFNYKAFRSSPFCISYLRELGFEARIPCPYCNFDELSIVTRDVDKNDLALLDLDHFVPQSKYPFLALSMYNLVPSCHNCNSRFKRETLFLVDTHINPFDKSFDDNFHFSLKTPYVFGMDIKDFIISYDSLSDFSDKTIIDLELIERYNTAKDKLIEKFNILSKMTSHKTNEIEILLEQTVNDEILELAEIPKNKEDITSYSLGKLKRDIYKDTWENN</sequence>
<evidence type="ECO:0000313" key="1">
    <source>
        <dbReference type="EMBL" id="MCW3789657.1"/>
    </source>
</evidence>
<protein>
    <submittedName>
        <fullName evidence="1">Uncharacterized protein</fullName>
    </submittedName>
</protein>
<evidence type="ECO:0000313" key="2">
    <source>
        <dbReference type="Proteomes" id="UP001209229"/>
    </source>
</evidence>
<accession>A0AAE3M9Y2</accession>
<keyword evidence="2" id="KW-1185">Reference proteome</keyword>
<dbReference type="RefSeq" id="WP_301193204.1">
    <property type="nucleotide sequence ID" value="NZ_JAPDPJ010000152.1"/>
</dbReference>
<gene>
    <name evidence="1" type="ORF">OM075_24570</name>
</gene>
<dbReference type="AlphaFoldDB" id="A0AAE3M9Y2"/>
<comment type="caution">
    <text evidence="1">The sequence shown here is derived from an EMBL/GenBank/DDBJ whole genome shotgun (WGS) entry which is preliminary data.</text>
</comment>
<proteinExistence type="predicted"/>
<reference evidence="1" key="1">
    <citation type="submission" date="2022-10" db="EMBL/GenBank/DDBJ databases">
        <authorList>
            <person name="Yu W.X."/>
        </authorList>
    </citation>
    <scope>NUCLEOTIDE SEQUENCE</scope>
    <source>
        <strain evidence="1">AAT</strain>
    </source>
</reference>
<dbReference type="EMBL" id="JAPDPJ010000152">
    <property type="protein sequence ID" value="MCW3789657.1"/>
    <property type="molecule type" value="Genomic_DNA"/>
</dbReference>
<dbReference type="Gene3D" id="1.10.30.50">
    <property type="match status" value="1"/>
</dbReference>
<organism evidence="1 2">
    <name type="scientific">Plebeiibacterium sediminum</name>
    <dbReference type="NCBI Taxonomy" id="2992112"/>
    <lineage>
        <taxon>Bacteria</taxon>
        <taxon>Pseudomonadati</taxon>
        <taxon>Bacteroidota</taxon>
        <taxon>Bacteroidia</taxon>
        <taxon>Marinilabiliales</taxon>
        <taxon>Marinilabiliaceae</taxon>
        <taxon>Plebeiibacterium</taxon>
    </lineage>
</organism>
<name>A0AAE3M9Y2_9BACT</name>
<dbReference type="Proteomes" id="UP001209229">
    <property type="component" value="Unassembled WGS sequence"/>
</dbReference>
<dbReference type="InterPro" id="IPR003615">
    <property type="entry name" value="HNH_nuc"/>
</dbReference>
<dbReference type="CDD" id="cd00085">
    <property type="entry name" value="HNHc"/>
    <property type="match status" value="1"/>
</dbReference>